<evidence type="ECO:0000313" key="3">
    <source>
        <dbReference type="EMBL" id="PON85469.1"/>
    </source>
</evidence>
<dbReference type="AlphaFoldDB" id="A0A2P5EIV8"/>
<keyword evidence="4" id="KW-1185">Reference proteome</keyword>
<comment type="caution">
    <text evidence="3">The sequence shown here is derived from an EMBL/GenBank/DDBJ whole genome shotgun (WGS) entry which is preliminary data.</text>
</comment>
<keyword evidence="2" id="KW-0812">Transmembrane</keyword>
<feature type="compositionally biased region" description="Basic residues" evidence="1">
    <location>
        <begin position="86"/>
        <end position="96"/>
    </location>
</feature>
<organism evidence="3 4">
    <name type="scientific">Trema orientale</name>
    <name type="common">Charcoal tree</name>
    <name type="synonym">Celtis orientalis</name>
    <dbReference type="NCBI Taxonomy" id="63057"/>
    <lineage>
        <taxon>Eukaryota</taxon>
        <taxon>Viridiplantae</taxon>
        <taxon>Streptophyta</taxon>
        <taxon>Embryophyta</taxon>
        <taxon>Tracheophyta</taxon>
        <taxon>Spermatophyta</taxon>
        <taxon>Magnoliopsida</taxon>
        <taxon>eudicotyledons</taxon>
        <taxon>Gunneridae</taxon>
        <taxon>Pentapetalae</taxon>
        <taxon>rosids</taxon>
        <taxon>fabids</taxon>
        <taxon>Rosales</taxon>
        <taxon>Cannabaceae</taxon>
        <taxon>Trema</taxon>
    </lineage>
</organism>
<dbReference type="InParanoid" id="A0A2P5EIV8"/>
<name>A0A2P5EIV8_TREOI</name>
<dbReference type="OrthoDB" id="10484826at2759"/>
<evidence type="ECO:0000256" key="2">
    <source>
        <dbReference type="SAM" id="Phobius"/>
    </source>
</evidence>
<dbReference type="Proteomes" id="UP000237000">
    <property type="component" value="Unassembled WGS sequence"/>
</dbReference>
<keyword evidence="2" id="KW-1133">Transmembrane helix</keyword>
<feature type="compositionally biased region" description="Basic and acidic residues" evidence="1">
    <location>
        <begin position="64"/>
        <end position="77"/>
    </location>
</feature>
<keyword evidence="2" id="KW-0472">Membrane</keyword>
<dbReference type="EMBL" id="JXTC01000147">
    <property type="protein sequence ID" value="PON85469.1"/>
    <property type="molecule type" value="Genomic_DNA"/>
</dbReference>
<feature type="transmembrane region" description="Helical" evidence="2">
    <location>
        <begin position="31"/>
        <end position="48"/>
    </location>
</feature>
<protein>
    <submittedName>
        <fullName evidence="3">Uncharacterized protein</fullName>
    </submittedName>
</protein>
<evidence type="ECO:0000256" key="1">
    <source>
        <dbReference type="SAM" id="MobiDB-lite"/>
    </source>
</evidence>
<evidence type="ECO:0000313" key="4">
    <source>
        <dbReference type="Proteomes" id="UP000237000"/>
    </source>
</evidence>
<reference evidence="4" key="1">
    <citation type="submission" date="2016-06" db="EMBL/GenBank/DDBJ databases">
        <title>Parallel loss of symbiosis genes in relatives of nitrogen-fixing non-legume Parasponia.</title>
        <authorList>
            <person name="Van Velzen R."/>
            <person name="Holmer R."/>
            <person name="Bu F."/>
            <person name="Rutten L."/>
            <person name="Van Zeijl A."/>
            <person name="Liu W."/>
            <person name="Santuari L."/>
            <person name="Cao Q."/>
            <person name="Sharma T."/>
            <person name="Shen D."/>
            <person name="Roswanjaya Y."/>
            <person name="Wardhani T."/>
            <person name="Kalhor M.S."/>
            <person name="Jansen J."/>
            <person name="Van den Hoogen J."/>
            <person name="Gungor B."/>
            <person name="Hartog M."/>
            <person name="Hontelez J."/>
            <person name="Verver J."/>
            <person name="Yang W.-C."/>
            <person name="Schijlen E."/>
            <person name="Repin R."/>
            <person name="Schilthuizen M."/>
            <person name="Schranz E."/>
            <person name="Heidstra R."/>
            <person name="Miyata K."/>
            <person name="Fedorova E."/>
            <person name="Kohlen W."/>
            <person name="Bisseling T."/>
            <person name="Smit S."/>
            <person name="Geurts R."/>
        </authorList>
    </citation>
    <scope>NUCLEOTIDE SEQUENCE [LARGE SCALE GENOMIC DNA]</scope>
    <source>
        <strain evidence="4">cv. RG33-2</strain>
    </source>
</reference>
<feature type="region of interest" description="Disordered" evidence="1">
    <location>
        <begin position="53"/>
        <end position="96"/>
    </location>
</feature>
<accession>A0A2P5EIV8</accession>
<gene>
    <name evidence="3" type="ORF">TorRG33x02_187490</name>
</gene>
<sequence length="96" mass="11578">MAQELQNAEHDPPSYLASNCLKSFHGHCEKNNPFTTNYIVVFFFIFCFKKQKSENQKKKKWKEKKNTNHGQERREPRTWFLGQPSKKAKRAKYRNR</sequence>
<proteinExistence type="predicted"/>